<name>A0A7J7JMR8_BUGNE</name>
<evidence type="ECO:0000313" key="2">
    <source>
        <dbReference type="Proteomes" id="UP000593567"/>
    </source>
</evidence>
<proteinExistence type="predicted"/>
<reference evidence="1" key="1">
    <citation type="submission" date="2020-06" db="EMBL/GenBank/DDBJ databases">
        <title>Draft genome of Bugula neritina, a colonial animal packing powerful symbionts and potential medicines.</title>
        <authorList>
            <person name="Rayko M."/>
        </authorList>
    </citation>
    <scope>NUCLEOTIDE SEQUENCE [LARGE SCALE GENOMIC DNA]</scope>
    <source>
        <strain evidence="1">Kwan_BN1</strain>
    </source>
</reference>
<dbReference type="Proteomes" id="UP000593567">
    <property type="component" value="Unassembled WGS sequence"/>
</dbReference>
<dbReference type="EMBL" id="VXIV02002062">
    <property type="protein sequence ID" value="KAF6027610.1"/>
    <property type="molecule type" value="Genomic_DNA"/>
</dbReference>
<accession>A0A7J7JMR8</accession>
<dbReference type="AlphaFoldDB" id="A0A7J7JMR8"/>
<keyword evidence="2" id="KW-1185">Reference proteome</keyword>
<evidence type="ECO:0000313" key="1">
    <source>
        <dbReference type="EMBL" id="KAF6027610.1"/>
    </source>
</evidence>
<comment type="caution">
    <text evidence="1">The sequence shown here is derived from an EMBL/GenBank/DDBJ whole genome shotgun (WGS) entry which is preliminary data.</text>
</comment>
<sequence length="87" mass="9870">MFTSIYEAVDVLINIETYDAVISRKGHTTPTCLLKNVHSNKVYQLMLNVLSQSSDNSDRSGIMKLLSRLQRKQQTLFSCGKTTLHTH</sequence>
<gene>
    <name evidence="1" type="ORF">EB796_014080</name>
</gene>
<protein>
    <submittedName>
        <fullName evidence="1">Uncharacterized protein</fullName>
    </submittedName>
</protein>
<organism evidence="1 2">
    <name type="scientific">Bugula neritina</name>
    <name type="common">Brown bryozoan</name>
    <name type="synonym">Sertularia neritina</name>
    <dbReference type="NCBI Taxonomy" id="10212"/>
    <lineage>
        <taxon>Eukaryota</taxon>
        <taxon>Metazoa</taxon>
        <taxon>Spiralia</taxon>
        <taxon>Lophotrochozoa</taxon>
        <taxon>Bryozoa</taxon>
        <taxon>Gymnolaemata</taxon>
        <taxon>Cheilostomatida</taxon>
        <taxon>Flustrina</taxon>
        <taxon>Buguloidea</taxon>
        <taxon>Bugulidae</taxon>
        <taxon>Bugula</taxon>
    </lineage>
</organism>